<gene>
    <name evidence="1" type="ORF">FIBSPDRAFT_599459</name>
</gene>
<dbReference type="Proteomes" id="UP000076532">
    <property type="component" value="Unassembled WGS sequence"/>
</dbReference>
<proteinExistence type="predicted"/>
<dbReference type="AlphaFoldDB" id="A0A166GS47"/>
<evidence type="ECO:0000313" key="1">
    <source>
        <dbReference type="EMBL" id="KZP18112.1"/>
    </source>
</evidence>
<keyword evidence="2" id="KW-1185">Reference proteome</keyword>
<evidence type="ECO:0000313" key="2">
    <source>
        <dbReference type="Proteomes" id="UP000076532"/>
    </source>
</evidence>
<dbReference type="EMBL" id="KV417575">
    <property type="protein sequence ID" value="KZP18112.1"/>
    <property type="molecule type" value="Genomic_DNA"/>
</dbReference>
<accession>A0A166GS47</accession>
<organism evidence="1 2">
    <name type="scientific">Athelia psychrophila</name>
    <dbReference type="NCBI Taxonomy" id="1759441"/>
    <lineage>
        <taxon>Eukaryota</taxon>
        <taxon>Fungi</taxon>
        <taxon>Dikarya</taxon>
        <taxon>Basidiomycota</taxon>
        <taxon>Agaricomycotina</taxon>
        <taxon>Agaricomycetes</taxon>
        <taxon>Agaricomycetidae</taxon>
        <taxon>Atheliales</taxon>
        <taxon>Atheliaceae</taxon>
        <taxon>Athelia</taxon>
    </lineage>
</organism>
<protein>
    <submittedName>
        <fullName evidence="1">Uncharacterized protein</fullName>
    </submittedName>
</protein>
<sequence>MELTGKVPIFADLKGLAPAADSIHAGNASGLVLLVRNVLLPLLTSLLSSAPHARSIHNGTTDPGRLPRERSYLASPLLVPGSVACLPFRLQRRPHFLAVRHNFRLQRNHRSLP</sequence>
<reference evidence="1 2" key="1">
    <citation type="journal article" date="2016" name="Mol. Biol. Evol.">
        <title>Comparative Genomics of Early-Diverging Mushroom-Forming Fungi Provides Insights into the Origins of Lignocellulose Decay Capabilities.</title>
        <authorList>
            <person name="Nagy L.G."/>
            <person name="Riley R."/>
            <person name="Tritt A."/>
            <person name="Adam C."/>
            <person name="Daum C."/>
            <person name="Floudas D."/>
            <person name="Sun H."/>
            <person name="Yadav J.S."/>
            <person name="Pangilinan J."/>
            <person name="Larsson K.H."/>
            <person name="Matsuura K."/>
            <person name="Barry K."/>
            <person name="Labutti K."/>
            <person name="Kuo R."/>
            <person name="Ohm R.A."/>
            <person name="Bhattacharya S.S."/>
            <person name="Shirouzu T."/>
            <person name="Yoshinaga Y."/>
            <person name="Martin F.M."/>
            <person name="Grigoriev I.V."/>
            <person name="Hibbett D.S."/>
        </authorList>
    </citation>
    <scope>NUCLEOTIDE SEQUENCE [LARGE SCALE GENOMIC DNA]</scope>
    <source>
        <strain evidence="1 2">CBS 109695</strain>
    </source>
</reference>
<name>A0A166GS47_9AGAM</name>